<evidence type="ECO:0000313" key="3">
    <source>
        <dbReference type="Proteomes" id="UP000053864"/>
    </source>
</evidence>
<reference evidence="2 3" key="2">
    <citation type="submission" date="2013-11" db="EMBL/GenBank/DDBJ databases">
        <title>The Genome Sequence of Phytophthora parasitica CJ05E6.</title>
        <authorList>
            <consortium name="The Broad Institute Genomics Platform"/>
            <person name="Russ C."/>
            <person name="Tyler B."/>
            <person name="Panabieres F."/>
            <person name="Shan W."/>
            <person name="Tripathy S."/>
            <person name="Grunwald N."/>
            <person name="Machado M."/>
            <person name="Johnson C.S."/>
            <person name="Arredondo F."/>
            <person name="Hong C."/>
            <person name="Coffey M."/>
            <person name="Young S.K."/>
            <person name="Zeng Q."/>
            <person name="Gargeya S."/>
            <person name="Fitzgerald M."/>
            <person name="Abouelleil A."/>
            <person name="Alvarado L."/>
            <person name="Chapman S.B."/>
            <person name="Gainer-Dewar J."/>
            <person name="Goldberg J."/>
            <person name="Griggs A."/>
            <person name="Gujja S."/>
            <person name="Hansen M."/>
            <person name="Howarth C."/>
            <person name="Imamovic A."/>
            <person name="Ireland A."/>
            <person name="Larimer J."/>
            <person name="McCowan C."/>
            <person name="Murphy C."/>
            <person name="Pearson M."/>
            <person name="Poon T.W."/>
            <person name="Priest M."/>
            <person name="Roberts A."/>
            <person name="Saif S."/>
            <person name="Shea T."/>
            <person name="Sykes S."/>
            <person name="Wortman J."/>
            <person name="Nusbaum C."/>
            <person name="Birren B."/>
        </authorList>
    </citation>
    <scope>NUCLEOTIDE SEQUENCE [LARGE SCALE GENOMIC DNA]</scope>
    <source>
        <strain evidence="2 3">CJ05E6</strain>
    </source>
</reference>
<dbReference type="EMBL" id="KI671652">
    <property type="protein sequence ID" value="ETL46055.1"/>
    <property type="molecule type" value="Genomic_DNA"/>
</dbReference>
<reference evidence="1" key="1">
    <citation type="submission" date="2013-11" db="EMBL/GenBank/DDBJ databases">
        <title>The Genome Sequence of Phytophthora parasitica CJ02B3.</title>
        <authorList>
            <consortium name="The Broad Institute Genomics Platform"/>
            <person name="Russ C."/>
            <person name="Tyler B."/>
            <person name="Panabieres F."/>
            <person name="Shan W."/>
            <person name="Tripathy S."/>
            <person name="Grunwald N."/>
            <person name="Machado M."/>
            <person name="Johnson C.S."/>
            <person name="Arredondo F."/>
            <person name="Hong C."/>
            <person name="Coffey M."/>
            <person name="Young S.K."/>
            <person name="Zeng Q."/>
            <person name="Gargeya S."/>
            <person name="Fitzgerald M."/>
            <person name="Abouelleil A."/>
            <person name="Alvarado L."/>
            <person name="Chapman S.B."/>
            <person name="Gainer-Dewar J."/>
            <person name="Goldberg J."/>
            <person name="Griggs A."/>
            <person name="Gujja S."/>
            <person name="Hansen M."/>
            <person name="Howarth C."/>
            <person name="Imamovic A."/>
            <person name="Ireland A."/>
            <person name="Larimer J."/>
            <person name="McCowan C."/>
            <person name="Murphy C."/>
            <person name="Pearson M."/>
            <person name="Poon T.W."/>
            <person name="Priest M."/>
            <person name="Roberts A."/>
            <person name="Saif S."/>
            <person name="Shea T."/>
            <person name="Sykes S."/>
            <person name="Wortman J."/>
            <person name="Nusbaum C."/>
            <person name="Birren B."/>
        </authorList>
    </citation>
    <scope>NUCLEOTIDE SEQUENCE [LARGE SCALE GENOMIC DNA]</scope>
    <source>
        <strain evidence="1">CJ02B3</strain>
    </source>
</reference>
<evidence type="ECO:0000313" key="2">
    <source>
        <dbReference type="EMBL" id="ETL46055.1"/>
    </source>
</evidence>
<dbReference type="AlphaFoldDB" id="W2HBJ7"/>
<accession>W2HBJ7</accession>
<feature type="non-terminal residue" evidence="1">
    <location>
        <position position="1"/>
    </location>
</feature>
<gene>
    <name evidence="1" type="ORF">L915_04042</name>
    <name evidence="2" type="ORF">L916_03988</name>
</gene>
<protein>
    <submittedName>
        <fullName evidence="1">Uncharacterized protein</fullName>
    </submittedName>
</protein>
<sequence>ETSNSRPVDLFEAGVILVNPYAVLRFPAYHL</sequence>
<evidence type="ECO:0000313" key="1">
    <source>
        <dbReference type="EMBL" id="ETK92643.1"/>
    </source>
</evidence>
<proteinExistence type="predicted"/>
<organism evidence="1">
    <name type="scientific">Phytophthora nicotianae</name>
    <name type="common">Potato buckeye rot agent</name>
    <name type="synonym">Phytophthora parasitica</name>
    <dbReference type="NCBI Taxonomy" id="4792"/>
    <lineage>
        <taxon>Eukaryota</taxon>
        <taxon>Sar</taxon>
        <taxon>Stramenopiles</taxon>
        <taxon>Oomycota</taxon>
        <taxon>Peronosporomycetes</taxon>
        <taxon>Peronosporales</taxon>
        <taxon>Peronosporaceae</taxon>
        <taxon>Phytophthora</taxon>
    </lineage>
</organism>
<dbReference type="Proteomes" id="UP000053864">
    <property type="component" value="Unassembled WGS sequence"/>
</dbReference>
<dbReference type="Proteomes" id="UP000053236">
    <property type="component" value="Unassembled WGS sequence"/>
</dbReference>
<name>W2HBJ7_PHYNI</name>
<dbReference type="EMBL" id="KI685138">
    <property type="protein sequence ID" value="ETK92643.1"/>
    <property type="molecule type" value="Genomic_DNA"/>
</dbReference>